<dbReference type="AlphaFoldDB" id="A0A9P3GKZ1"/>
<gene>
    <name evidence="6" type="ORF">PsYK624_131140</name>
</gene>
<keyword evidence="4" id="KW-1133">Transmembrane helix</keyword>
<dbReference type="GO" id="GO:0022857">
    <property type="term" value="F:transmembrane transporter activity"/>
    <property type="evidence" value="ECO:0007669"/>
    <property type="project" value="InterPro"/>
</dbReference>
<feature type="transmembrane region" description="Helical" evidence="4">
    <location>
        <begin position="109"/>
        <end position="128"/>
    </location>
</feature>
<organism evidence="6 7">
    <name type="scientific">Phanerochaete sordida</name>
    <dbReference type="NCBI Taxonomy" id="48140"/>
    <lineage>
        <taxon>Eukaryota</taxon>
        <taxon>Fungi</taxon>
        <taxon>Dikarya</taxon>
        <taxon>Basidiomycota</taxon>
        <taxon>Agaricomycotina</taxon>
        <taxon>Agaricomycetes</taxon>
        <taxon>Polyporales</taxon>
        <taxon>Phanerochaetaceae</taxon>
        <taxon>Phanerochaete</taxon>
    </lineage>
</organism>
<sequence>MSSRDSSPAPIDGGYYSSRDEERTVSSAHEAPAAAEKFADQDPEKQTSDSVVSASPAPPQVPDGGLTAWLVVLASTLATFNTFGFINAWGVFQEYYQQTLLHDRSSSTIAWIGSLQYALIFMTGLPLGRLFDKGWVKVPVTCATATLVTGTFLVAQCTHYWHFLLCQGFFIGISCGFIMMPAVSVIPQWFRRRKGVAYSFVGIGSSLGGVIYPIVARKLISEVGFQWTMRIIGFMQLALLIPTCLFMARNFPPKENLPPLSLVHYRNPAFSFYCAAGFVAYLGLFTVLTYIDVAARAAGQPDEFSFYLVAIANAGSTVGRLVGGVAADKLGPFNTITTGTFIAGIMTYAWPYATGAGALVIVALIYGAASGVFVGIFATPLAEMGDIQDFGQRMGLFLTTMSFGAVAGPPISGAIAGTNGNFDMVGVYAGSTVMGGVILMLTARYFVLRRLWGRV</sequence>
<protein>
    <submittedName>
        <fullName evidence="6">MFS general substrate transporter</fullName>
    </submittedName>
</protein>
<feature type="transmembrane region" description="Helical" evidence="4">
    <location>
        <begin position="304"/>
        <end position="323"/>
    </location>
</feature>
<evidence type="ECO:0000256" key="1">
    <source>
        <dbReference type="ARBA" id="ARBA00004141"/>
    </source>
</evidence>
<dbReference type="InterPro" id="IPR036259">
    <property type="entry name" value="MFS_trans_sf"/>
</dbReference>
<dbReference type="Pfam" id="PF07690">
    <property type="entry name" value="MFS_1"/>
    <property type="match status" value="1"/>
</dbReference>
<dbReference type="CDD" id="cd17352">
    <property type="entry name" value="MFS_MCT_SLC16"/>
    <property type="match status" value="1"/>
</dbReference>
<feature type="transmembrane region" description="Helical" evidence="4">
    <location>
        <begin position="330"/>
        <end position="350"/>
    </location>
</feature>
<feature type="compositionally biased region" description="Basic and acidic residues" evidence="3">
    <location>
        <begin position="37"/>
        <end position="47"/>
    </location>
</feature>
<feature type="transmembrane region" description="Helical" evidence="4">
    <location>
        <begin position="227"/>
        <end position="248"/>
    </location>
</feature>
<feature type="transmembrane region" description="Helical" evidence="4">
    <location>
        <begin position="66"/>
        <end position="89"/>
    </location>
</feature>
<feature type="transmembrane region" description="Helical" evidence="4">
    <location>
        <begin position="160"/>
        <end position="183"/>
    </location>
</feature>
<proteinExistence type="inferred from homology"/>
<comment type="similarity">
    <text evidence="2">Belongs to the major facilitator superfamily. Monocarboxylate porter (TC 2.A.1.13) family.</text>
</comment>
<feature type="region of interest" description="Disordered" evidence="3">
    <location>
        <begin position="1"/>
        <end position="59"/>
    </location>
</feature>
<feature type="transmembrane region" description="Helical" evidence="4">
    <location>
        <begin position="269"/>
        <end position="292"/>
    </location>
</feature>
<comment type="subcellular location">
    <subcellularLocation>
        <location evidence="1">Membrane</location>
        <topology evidence="1">Multi-pass membrane protein</topology>
    </subcellularLocation>
</comment>
<dbReference type="PANTHER" id="PTHR11360:SF234">
    <property type="entry name" value="MFS-TYPE TRANSPORTER DBAD-RELATED"/>
    <property type="match status" value="1"/>
</dbReference>
<evidence type="ECO:0000313" key="6">
    <source>
        <dbReference type="EMBL" id="GJE96906.1"/>
    </source>
</evidence>
<feature type="transmembrane region" description="Helical" evidence="4">
    <location>
        <begin position="195"/>
        <end position="215"/>
    </location>
</feature>
<evidence type="ECO:0000313" key="7">
    <source>
        <dbReference type="Proteomes" id="UP000703269"/>
    </source>
</evidence>
<reference evidence="6 7" key="1">
    <citation type="submission" date="2021-08" db="EMBL/GenBank/DDBJ databases">
        <title>Draft Genome Sequence of Phanerochaete sordida strain YK-624.</title>
        <authorList>
            <person name="Mori T."/>
            <person name="Dohra H."/>
            <person name="Suzuki T."/>
            <person name="Kawagishi H."/>
            <person name="Hirai H."/>
        </authorList>
    </citation>
    <scope>NUCLEOTIDE SEQUENCE [LARGE SCALE GENOMIC DNA]</scope>
    <source>
        <strain evidence="6 7">YK-624</strain>
    </source>
</reference>
<feature type="domain" description="Major facilitator superfamily (MFS) profile" evidence="5">
    <location>
        <begin position="269"/>
        <end position="455"/>
    </location>
</feature>
<dbReference type="SUPFAM" id="SSF103473">
    <property type="entry name" value="MFS general substrate transporter"/>
    <property type="match status" value="1"/>
</dbReference>
<keyword evidence="4" id="KW-0812">Transmembrane</keyword>
<dbReference type="EMBL" id="BPQB01000065">
    <property type="protein sequence ID" value="GJE96906.1"/>
    <property type="molecule type" value="Genomic_DNA"/>
</dbReference>
<keyword evidence="4" id="KW-0472">Membrane</keyword>
<feature type="transmembrane region" description="Helical" evidence="4">
    <location>
        <begin position="356"/>
        <end position="382"/>
    </location>
</feature>
<dbReference type="PANTHER" id="PTHR11360">
    <property type="entry name" value="MONOCARBOXYLATE TRANSPORTER"/>
    <property type="match status" value="1"/>
</dbReference>
<keyword evidence="7" id="KW-1185">Reference proteome</keyword>
<dbReference type="InterPro" id="IPR050327">
    <property type="entry name" value="Proton-linked_MCT"/>
</dbReference>
<evidence type="ECO:0000256" key="3">
    <source>
        <dbReference type="SAM" id="MobiDB-lite"/>
    </source>
</evidence>
<evidence type="ECO:0000259" key="5">
    <source>
        <dbReference type="PROSITE" id="PS50850"/>
    </source>
</evidence>
<feature type="transmembrane region" description="Helical" evidence="4">
    <location>
        <begin position="394"/>
        <end position="415"/>
    </location>
</feature>
<dbReference type="PROSITE" id="PS50850">
    <property type="entry name" value="MFS"/>
    <property type="match status" value="1"/>
</dbReference>
<evidence type="ECO:0000256" key="4">
    <source>
        <dbReference type="SAM" id="Phobius"/>
    </source>
</evidence>
<evidence type="ECO:0000256" key="2">
    <source>
        <dbReference type="ARBA" id="ARBA00006727"/>
    </source>
</evidence>
<dbReference type="InterPro" id="IPR020846">
    <property type="entry name" value="MFS_dom"/>
</dbReference>
<name>A0A9P3GKZ1_9APHY</name>
<accession>A0A9P3GKZ1</accession>
<dbReference type="OrthoDB" id="6509908at2759"/>
<dbReference type="Proteomes" id="UP000703269">
    <property type="component" value="Unassembled WGS sequence"/>
</dbReference>
<comment type="caution">
    <text evidence="6">The sequence shown here is derived from an EMBL/GenBank/DDBJ whole genome shotgun (WGS) entry which is preliminary data.</text>
</comment>
<feature type="transmembrane region" description="Helical" evidence="4">
    <location>
        <begin position="427"/>
        <end position="447"/>
    </location>
</feature>
<dbReference type="GO" id="GO:0016020">
    <property type="term" value="C:membrane"/>
    <property type="evidence" value="ECO:0007669"/>
    <property type="project" value="UniProtKB-SubCell"/>
</dbReference>
<dbReference type="InterPro" id="IPR011701">
    <property type="entry name" value="MFS"/>
</dbReference>
<dbReference type="Gene3D" id="1.20.1250.20">
    <property type="entry name" value="MFS general substrate transporter like domains"/>
    <property type="match status" value="2"/>
</dbReference>